<evidence type="ECO:0000256" key="7">
    <source>
        <dbReference type="ARBA" id="ARBA00037727"/>
    </source>
</evidence>
<feature type="transmembrane region" description="Helical" evidence="8">
    <location>
        <begin position="438"/>
        <end position="458"/>
    </location>
</feature>
<feature type="transmembrane region" description="Helical" evidence="8">
    <location>
        <begin position="464"/>
        <end position="482"/>
    </location>
</feature>
<reference evidence="9" key="1">
    <citation type="submission" date="2022-11" db="EMBL/GenBank/DDBJ databases">
        <title>Centuries of genome instability and evolution in soft-shell clam transmissible cancer (bioRxiv).</title>
        <authorList>
            <person name="Hart S.F.M."/>
            <person name="Yonemitsu M.A."/>
            <person name="Giersch R.M."/>
            <person name="Beal B.F."/>
            <person name="Arriagada G."/>
            <person name="Davis B.W."/>
            <person name="Ostrander E.A."/>
            <person name="Goff S.P."/>
            <person name="Metzger M.J."/>
        </authorList>
    </citation>
    <scope>NUCLEOTIDE SEQUENCE</scope>
    <source>
        <strain evidence="9">MELC-2E11</strain>
        <tissue evidence="9">Siphon/mantle</tissue>
    </source>
</reference>
<dbReference type="PANTHER" id="PTHR14233">
    <property type="entry name" value="DUF914-RELATED"/>
    <property type="match status" value="1"/>
</dbReference>
<keyword evidence="6 8" id="KW-0472">Membrane</keyword>
<dbReference type="InterPro" id="IPR009262">
    <property type="entry name" value="SLC35_F1/F2/F6"/>
</dbReference>
<evidence type="ECO:0000256" key="6">
    <source>
        <dbReference type="ARBA" id="ARBA00023136"/>
    </source>
</evidence>
<protein>
    <submittedName>
        <fullName evidence="9">S35F2-like protein</fullName>
    </submittedName>
</protein>
<proteinExistence type="inferred from homology"/>
<keyword evidence="3" id="KW-0813">Transport</keyword>
<feature type="transmembrane region" description="Helical" evidence="8">
    <location>
        <begin position="212"/>
        <end position="233"/>
    </location>
</feature>
<comment type="similarity">
    <text evidence="2">Belongs to the SLC35F solute transporter family.</text>
</comment>
<feature type="transmembrane region" description="Helical" evidence="8">
    <location>
        <begin position="375"/>
        <end position="393"/>
    </location>
</feature>
<gene>
    <name evidence="9" type="ORF">MAR_016952</name>
</gene>
<dbReference type="Proteomes" id="UP001164746">
    <property type="component" value="Chromosome 6"/>
</dbReference>
<keyword evidence="10" id="KW-1185">Reference proteome</keyword>
<sequence>MSCCLDKVVINFRFAVILVRCSEYHFPDRLNLRVHIRLQNRGVSIWVLCGKNVQIGGRIPSPYKTPCVLANAPDRLPFGLVRAYKLFYVTTNIVRDPKPANNRLNVIFRESVLSTRPHFHPPLITFLANRRNQVCQQADGLLLHLKRNEAFPVKPKYELLDVSIHRLNGPWLHICGQEAVTSTRPFHWSTSGYEPVNPARARNRDMYFLKSLLLGQFISLLLCGTAVSTGLLQEQGVNIPTAQSFFNYVLLCMVFTTILVCRREGRSMGEVLRSWGWRYILIAVVDVEANYLVVKAYAYTTVTSVQVAPRLFQPCECNYIVADIPAGSLSTAALDWGRASNIALGDVLIIVGATLYGVSNVCEEYVVRTYDKVEFLAMVGLFGSFINGAQFLILERDEISTLDLTSYKTVVPLLVFVLCLFTLYSCMTVVIQLTSATTVNMSILSADFYTLLFGLFLFNYKFHVLYFVAFAVIILGLSVYSATPTQLESLVEELEVQVEGSHLHHNQTELKVDSNVCMSSGVDGEAEFYGSIDCANANGDIKEKHSSVKHGGFSKLDDNEGLRREMTAMPERRDFHARVRGLPC</sequence>
<evidence type="ECO:0000313" key="9">
    <source>
        <dbReference type="EMBL" id="WAR06994.1"/>
    </source>
</evidence>
<keyword evidence="5 8" id="KW-1133">Transmembrane helix</keyword>
<evidence type="ECO:0000313" key="10">
    <source>
        <dbReference type="Proteomes" id="UP001164746"/>
    </source>
</evidence>
<name>A0ABY7EF04_MYAAR</name>
<evidence type="ECO:0000256" key="1">
    <source>
        <dbReference type="ARBA" id="ARBA00004141"/>
    </source>
</evidence>
<feature type="transmembrane region" description="Helical" evidence="8">
    <location>
        <begin position="245"/>
        <end position="261"/>
    </location>
</feature>
<keyword evidence="4 8" id="KW-0812">Transmembrane</keyword>
<evidence type="ECO:0000256" key="5">
    <source>
        <dbReference type="ARBA" id="ARBA00022989"/>
    </source>
</evidence>
<accession>A0ABY7EF04</accession>
<dbReference type="EMBL" id="CP111017">
    <property type="protein sequence ID" value="WAR06994.1"/>
    <property type="molecule type" value="Genomic_DNA"/>
</dbReference>
<evidence type="ECO:0000256" key="3">
    <source>
        <dbReference type="ARBA" id="ARBA00022448"/>
    </source>
</evidence>
<comment type="subcellular location">
    <subcellularLocation>
        <location evidence="1">Membrane</location>
        <topology evidence="1">Multi-pass membrane protein</topology>
    </subcellularLocation>
</comment>
<evidence type="ECO:0000256" key="2">
    <source>
        <dbReference type="ARBA" id="ARBA00007863"/>
    </source>
</evidence>
<comment type="function">
    <text evidence="7">Putative solute transporter.</text>
</comment>
<dbReference type="InterPro" id="IPR052221">
    <property type="entry name" value="SLC35F_Transporter"/>
</dbReference>
<evidence type="ECO:0000256" key="8">
    <source>
        <dbReference type="SAM" id="Phobius"/>
    </source>
</evidence>
<evidence type="ECO:0000256" key="4">
    <source>
        <dbReference type="ARBA" id="ARBA00022692"/>
    </source>
</evidence>
<dbReference type="PANTHER" id="PTHR14233:SF4">
    <property type="entry name" value="SOLUTE CARRIER FAMILY 35 MEMBER F2"/>
    <property type="match status" value="1"/>
</dbReference>
<dbReference type="SUPFAM" id="SSF103481">
    <property type="entry name" value="Multidrug resistance efflux transporter EmrE"/>
    <property type="match status" value="1"/>
</dbReference>
<organism evidence="9 10">
    <name type="scientific">Mya arenaria</name>
    <name type="common">Soft-shell clam</name>
    <dbReference type="NCBI Taxonomy" id="6604"/>
    <lineage>
        <taxon>Eukaryota</taxon>
        <taxon>Metazoa</taxon>
        <taxon>Spiralia</taxon>
        <taxon>Lophotrochozoa</taxon>
        <taxon>Mollusca</taxon>
        <taxon>Bivalvia</taxon>
        <taxon>Autobranchia</taxon>
        <taxon>Heteroconchia</taxon>
        <taxon>Euheterodonta</taxon>
        <taxon>Imparidentia</taxon>
        <taxon>Neoheterodontei</taxon>
        <taxon>Myida</taxon>
        <taxon>Myoidea</taxon>
        <taxon>Myidae</taxon>
        <taxon>Mya</taxon>
    </lineage>
</organism>
<dbReference type="Pfam" id="PF06027">
    <property type="entry name" value="SLC35F"/>
    <property type="match status" value="2"/>
</dbReference>
<dbReference type="InterPro" id="IPR037185">
    <property type="entry name" value="EmrE-like"/>
</dbReference>
<feature type="transmembrane region" description="Helical" evidence="8">
    <location>
        <begin position="413"/>
        <end position="431"/>
    </location>
</feature>